<name>A0A2V0QLL4_PSESF</name>
<protein>
    <submittedName>
        <fullName evidence="1">Hemolysin or related protein</fullName>
    </submittedName>
</protein>
<evidence type="ECO:0000313" key="1">
    <source>
        <dbReference type="EMBL" id="GBH11518.1"/>
    </source>
</evidence>
<organism evidence="1 2">
    <name type="scientific">Pseudomonas syringae pv. actinidiae</name>
    <dbReference type="NCBI Taxonomy" id="103796"/>
    <lineage>
        <taxon>Bacteria</taxon>
        <taxon>Pseudomonadati</taxon>
        <taxon>Pseudomonadota</taxon>
        <taxon>Gammaproteobacteria</taxon>
        <taxon>Pseudomonadales</taxon>
        <taxon>Pseudomonadaceae</taxon>
        <taxon>Pseudomonas</taxon>
        <taxon>Pseudomonas syringae</taxon>
    </lineage>
</organism>
<comment type="caution">
    <text evidence="1">The sequence shown here is derived from an EMBL/GenBank/DDBJ whole genome shotgun (WGS) entry which is preliminary data.</text>
</comment>
<accession>A0A2V0QLL4</accession>
<proteinExistence type="predicted"/>
<dbReference type="AlphaFoldDB" id="A0A2V0QLL4"/>
<dbReference type="EMBL" id="BGJZ01000242">
    <property type="protein sequence ID" value="GBH11518.1"/>
    <property type="molecule type" value="Genomic_DNA"/>
</dbReference>
<sequence>MGTSEIEIPTPVLQASHLSFLGGVTGYLYQPQVWGFCLIGHVFFDSKDRFKTGRLIRTSSVREFQDDQGYLIAVTTSGSRYVLIDVDVILDQSDRDEPFDPVAPKLLS</sequence>
<dbReference type="Proteomes" id="UP000247480">
    <property type="component" value="Unassembled WGS sequence"/>
</dbReference>
<gene>
    <name evidence="1" type="ORF">KPSA1_04959</name>
</gene>
<reference evidence="1 2" key="1">
    <citation type="submission" date="2018-04" db="EMBL/GenBank/DDBJ databases">
        <title>Draft genome sequence of Pseudomonas syringae pv. actinidiae biovar 1 strains isolated from kiwifruit in Kagawa prefecture.</title>
        <authorList>
            <person name="Tabuchi M."/>
            <person name="Saito M."/>
            <person name="Fujiwara S."/>
            <person name="Sasa N."/>
            <person name="Akimitsu K."/>
            <person name="Gomi K."/>
            <person name="Konishi-Sugita S."/>
            <person name="Hamano K."/>
            <person name="Kataoka I."/>
        </authorList>
    </citation>
    <scope>NUCLEOTIDE SEQUENCE [LARGE SCALE GENOMIC DNA]</scope>
    <source>
        <strain evidence="1 2">MAFF212206</strain>
    </source>
</reference>
<evidence type="ECO:0000313" key="2">
    <source>
        <dbReference type="Proteomes" id="UP000247480"/>
    </source>
</evidence>